<evidence type="ECO:0000256" key="8">
    <source>
        <dbReference type="SAM" id="SignalP"/>
    </source>
</evidence>
<feature type="signal peptide" evidence="8">
    <location>
        <begin position="1"/>
        <end position="21"/>
    </location>
</feature>
<evidence type="ECO:0000313" key="10">
    <source>
        <dbReference type="EMBL" id="MET3612179.1"/>
    </source>
</evidence>
<dbReference type="Proteomes" id="UP001549047">
    <property type="component" value="Unassembled WGS sequence"/>
</dbReference>
<dbReference type="PROSITE" id="PS51007">
    <property type="entry name" value="CYTC"/>
    <property type="match status" value="2"/>
</dbReference>
<protein>
    <submittedName>
        <fullName evidence="10">Cytochrome c peroxidase</fullName>
        <ecNumber evidence="10">1.11.1.5</ecNumber>
    </submittedName>
</protein>
<name>A0ABV2IUL6_9HYPH</name>
<dbReference type="InterPro" id="IPR036909">
    <property type="entry name" value="Cyt_c-like_dom_sf"/>
</dbReference>
<evidence type="ECO:0000256" key="1">
    <source>
        <dbReference type="ARBA" id="ARBA00004196"/>
    </source>
</evidence>
<evidence type="ECO:0000256" key="5">
    <source>
        <dbReference type="ARBA" id="ARBA00023002"/>
    </source>
</evidence>
<keyword evidence="11" id="KW-1185">Reference proteome</keyword>
<comment type="subcellular location">
    <subcellularLocation>
        <location evidence="1">Cell envelope</location>
    </subcellularLocation>
</comment>
<dbReference type="InterPro" id="IPR009056">
    <property type="entry name" value="Cyt_c-like_dom"/>
</dbReference>
<dbReference type="SUPFAM" id="SSF46626">
    <property type="entry name" value="Cytochrome c"/>
    <property type="match status" value="2"/>
</dbReference>
<dbReference type="Pfam" id="PF03150">
    <property type="entry name" value="CCP_MauG"/>
    <property type="match status" value="1"/>
</dbReference>
<feature type="domain" description="Cytochrome c" evidence="9">
    <location>
        <begin position="41"/>
        <end position="198"/>
    </location>
</feature>
<dbReference type="RefSeq" id="WP_354554760.1">
    <property type="nucleotide sequence ID" value="NZ_JBEPMB010000001.1"/>
</dbReference>
<evidence type="ECO:0000259" key="9">
    <source>
        <dbReference type="PROSITE" id="PS51007"/>
    </source>
</evidence>
<organism evidence="10 11">
    <name type="scientific">Rhizobium aquaticum</name>
    <dbReference type="NCBI Taxonomy" id="1549636"/>
    <lineage>
        <taxon>Bacteria</taxon>
        <taxon>Pseudomonadati</taxon>
        <taxon>Pseudomonadota</taxon>
        <taxon>Alphaproteobacteria</taxon>
        <taxon>Hyphomicrobiales</taxon>
        <taxon>Rhizobiaceae</taxon>
        <taxon>Rhizobium/Agrobacterium group</taxon>
        <taxon>Rhizobium</taxon>
    </lineage>
</organism>
<evidence type="ECO:0000256" key="3">
    <source>
        <dbReference type="ARBA" id="ARBA00022723"/>
    </source>
</evidence>
<feature type="chain" id="PRO_5046986635" evidence="8">
    <location>
        <begin position="22"/>
        <end position="411"/>
    </location>
</feature>
<dbReference type="GO" id="GO:0004130">
    <property type="term" value="F:cytochrome-c peroxidase activity"/>
    <property type="evidence" value="ECO:0007669"/>
    <property type="project" value="UniProtKB-EC"/>
</dbReference>
<evidence type="ECO:0000256" key="7">
    <source>
        <dbReference type="PROSITE-ProRule" id="PRU00433"/>
    </source>
</evidence>
<keyword evidence="3 7" id="KW-0479">Metal-binding</keyword>
<proteinExistence type="predicted"/>
<sequence length="411" mass="45116">MNIKFLTSTLVLISLSGIAFAGTSEAAKNSPFDTDEASLNEKQLIGKRLFEDANLSEPAGVSCASCHEASRAFQGNNGSRVPTVAKGSQDDKFGTRNVPTAAYAMMSPSFHFSKEKNDEGKEEWMALGGQFLDGRAANLREQAEGPFLNPKEMNNASKKTVIDKVRAAGYAPLLKKAYGKHVFDNPDKAMFAVTSAIAAFEKTHAFAPFSSKFDRVLKGKDTFTAEEAKGFELFKDPQKGNCIACHVGDPKSTNPRDWLFTDYSYDNLGLPRNPDIPENANADVFDLGLCNQDGITKKAPKGLDIDALCGAFKVPTLRDIALTPPYGHNGVFKTLRDIVKFYATRDTNPDEWYPRKADGSIDKFNDLPSQYAENVNTKEVPLDRKAGEQPRLNDQEVDAIVAFLNTLTDEK</sequence>
<keyword evidence="2 7" id="KW-0349">Heme</keyword>
<dbReference type="EC" id="1.11.1.5" evidence="10"/>
<dbReference type="PANTHER" id="PTHR30600:SF10">
    <property type="entry name" value="BLL6722 PROTEIN"/>
    <property type="match status" value="1"/>
</dbReference>
<comment type="caution">
    <text evidence="10">The sequence shown here is derived from an EMBL/GenBank/DDBJ whole genome shotgun (WGS) entry which is preliminary data.</text>
</comment>
<feature type="domain" description="Cytochrome c" evidence="9">
    <location>
        <begin position="225"/>
        <end position="408"/>
    </location>
</feature>
<keyword evidence="4 8" id="KW-0732">Signal</keyword>
<keyword evidence="10" id="KW-0575">Peroxidase</keyword>
<evidence type="ECO:0000256" key="6">
    <source>
        <dbReference type="ARBA" id="ARBA00023004"/>
    </source>
</evidence>
<keyword evidence="6 7" id="KW-0408">Iron</keyword>
<accession>A0ABV2IUL6</accession>
<evidence type="ECO:0000256" key="4">
    <source>
        <dbReference type="ARBA" id="ARBA00022729"/>
    </source>
</evidence>
<dbReference type="InterPro" id="IPR004852">
    <property type="entry name" value="Di-haem_cyt_c_peroxidsae"/>
</dbReference>
<dbReference type="Gene3D" id="1.10.760.10">
    <property type="entry name" value="Cytochrome c-like domain"/>
    <property type="match status" value="2"/>
</dbReference>
<dbReference type="InterPro" id="IPR051395">
    <property type="entry name" value="Cytochrome_c_Peroxidase/MauG"/>
</dbReference>
<evidence type="ECO:0000313" key="11">
    <source>
        <dbReference type="Proteomes" id="UP001549047"/>
    </source>
</evidence>
<reference evidence="10 11" key="1">
    <citation type="submission" date="2024-06" db="EMBL/GenBank/DDBJ databases">
        <title>Genomic Encyclopedia of Type Strains, Phase IV (KMG-IV): sequencing the most valuable type-strain genomes for metagenomic binning, comparative biology and taxonomic classification.</title>
        <authorList>
            <person name="Goeker M."/>
        </authorList>
    </citation>
    <scope>NUCLEOTIDE SEQUENCE [LARGE SCALE GENOMIC DNA]</scope>
    <source>
        <strain evidence="10 11">DSM 29780</strain>
    </source>
</reference>
<keyword evidence="5 10" id="KW-0560">Oxidoreductase</keyword>
<gene>
    <name evidence="10" type="ORF">ABID16_000484</name>
</gene>
<dbReference type="PANTHER" id="PTHR30600">
    <property type="entry name" value="CYTOCHROME C PEROXIDASE-RELATED"/>
    <property type="match status" value="1"/>
</dbReference>
<dbReference type="EMBL" id="JBEPMB010000001">
    <property type="protein sequence ID" value="MET3612179.1"/>
    <property type="molecule type" value="Genomic_DNA"/>
</dbReference>
<evidence type="ECO:0000256" key="2">
    <source>
        <dbReference type="ARBA" id="ARBA00022617"/>
    </source>
</evidence>